<name>A0ABT8YIT1_9HYPH</name>
<dbReference type="PROSITE" id="PS00761">
    <property type="entry name" value="SPASE_I_3"/>
    <property type="match status" value="1"/>
</dbReference>
<evidence type="ECO:0000256" key="4">
    <source>
        <dbReference type="ARBA" id="ARBA00019232"/>
    </source>
</evidence>
<dbReference type="EMBL" id="JAUOZU010000006">
    <property type="protein sequence ID" value="MDO6963598.1"/>
    <property type="molecule type" value="Genomic_DNA"/>
</dbReference>
<evidence type="ECO:0000259" key="9">
    <source>
        <dbReference type="Pfam" id="PF10502"/>
    </source>
</evidence>
<comment type="similarity">
    <text evidence="2 8">Belongs to the peptidase S26 family.</text>
</comment>
<evidence type="ECO:0000256" key="6">
    <source>
        <dbReference type="ARBA" id="ARBA00022801"/>
    </source>
</evidence>
<dbReference type="Pfam" id="PF10502">
    <property type="entry name" value="Peptidase_S26"/>
    <property type="match status" value="1"/>
</dbReference>
<evidence type="ECO:0000256" key="7">
    <source>
        <dbReference type="RuleBase" id="RU003993"/>
    </source>
</evidence>
<feature type="transmembrane region" description="Helical" evidence="7">
    <location>
        <begin position="14"/>
        <end position="36"/>
    </location>
</feature>
<sequence length="251" mass="28186">MSVAENNKPEEKNAFWETIVVLVQAFILAGIIRTVLLQPFTIPSGSMVPTLLVGDYLLVNKFAYGYSRYSLPLYNPEWFKGRLFGSEPARGDVIVFRLPPDPSVDYIKRLIGLPGDKIQMIDGVLHINGKAVPRDAAGTFKSDDSETNGRAVPVYRETLDNGVSYDTLDLDPLSGADNTQEFVVPAKHYFFMGDNRDNSTDSRFTVGYVPEENLVGRATFIIFSIGNKTPFYEVWNWPANLRLSRFFKGIQ</sequence>
<dbReference type="PANTHER" id="PTHR43390">
    <property type="entry name" value="SIGNAL PEPTIDASE I"/>
    <property type="match status" value="1"/>
</dbReference>
<dbReference type="CDD" id="cd06530">
    <property type="entry name" value="S26_SPase_I"/>
    <property type="match status" value="1"/>
</dbReference>
<keyword evidence="7" id="KW-0812">Transmembrane</keyword>
<evidence type="ECO:0000256" key="5">
    <source>
        <dbReference type="ARBA" id="ARBA00022670"/>
    </source>
</evidence>
<keyword evidence="6 7" id="KW-0378">Hydrolase</keyword>
<evidence type="ECO:0000256" key="1">
    <source>
        <dbReference type="ARBA" id="ARBA00000677"/>
    </source>
</evidence>
<evidence type="ECO:0000256" key="3">
    <source>
        <dbReference type="ARBA" id="ARBA00013208"/>
    </source>
</evidence>
<evidence type="ECO:0000256" key="8">
    <source>
        <dbReference type="RuleBase" id="RU362042"/>
    </source>
</evidence>
<dbReference type="Proteomes" id="UP001174932">
    <property type="component" value="Unassembled WGS sequence"/>
</dbReference>
<evidence type="ECO:0000313" key="11">
    <source>
        <dbReference type="Proteomes" id="UP001174932"/>
    </source>
</evidence>
<dbReference type="GO" id="GO:0009003">
    <property type="term" value="F:signal peptidase activity"/>
    <property type="evidence" value="ECO:0007669"/>
    <property type="project" value="UniProtKB-EC"/>
</dbReference>
<keyword evidence="5 7" id="KW-0645">Protease</keyword>
<dbReference type="SUPFAM" id="SSF51306">
    <property type="entry name" value="LexA/Signal peptidase"/>
    <property type="match status" value="1"/>
</dbReference>
<dbReference type="InterPro" id="IPR019756">
    <property type="entry name" value="Pept_S26A_signal_pept_1_Ser-AS"/>
</dbReference>
<dbReference type="InterPro" id="IPR000223">
    <property type="entry name" value="Pept_S26A_signal_pept_1"/>
</dbReference>
<dbReference type="PANTHER" id="PTHR43390:SF1">
    <property type="entry name" value="CHLOROPLAST PROCESSING PEPTIDASE"/>
    <property type="match status" value="1"/>
</dbReference>
<dbReference type="InterPro" id="IPR019757">
    <property type="entry name" value="Pept_S26A_signal_pept_1_Lys-AS"/>
</dbReference>
<dbReference type="Gene3D" id="2.10.109.10">
    <property type="entry name" value="Umud Fragment, subunit A"/>
    <property type="match status" value="1"/>
</dbReference>
<dbReference type="InterPro" id="IPR019758">
    <property type="entry name" value="Pept_S26A_signal_pept_1_CS"/>
</dbReference>
<comment type="subcellular location">
    <subcellularLocation>
        <location evidence="8">Membrane</location>
        <topology evidence="8">Single-pass type II membrane protein</topology>
    </subcellularLocation>
</comment>
<keyword evidence="7" id="KW-1133">Transmembrane helix</keyword>
<keyword evidence="7" id="KW-0472">Membrane</keyword>
<dbReference type="NCBIfam" id="TIGR02227">
    <property type="entry name" value="sigpep_I_bact"/>
    <property type="match status" value="1"/>
</dbReference>
<evidence type="ECO:0000313" key="10">
    <source>
        <dbReference type="EMBL" id="MDO6963598.1"/>
    </source>
</evidence>
<comment type="catalytic activity">
    <reaction evidence="1 7">
        <text>Cleavage of hydrophobic, N-terminal signal or leader sequences from secreted and periplasmic proteins.</text>
        <dbReference type="EC" id="3.4.21.89"/>
    </reaction>
</comment>
<dbReference type="InterPro" id="IPR036286">
    <property type="entry name" value="LexA/Signal_pep-like_sf"/>
</dbReference>
<dbReference type="RefSeq" id="WP_304375516.1">
    <property type="nucleotide sequence ID" value="NZ_JAUOZU010000006.1"/>
</dbReference>
<organism evidence="10 11">
    <name type="scientific">Rhizobium alvei</name>
    <dbReference type="NCBI Taxonomy" id="1132659"/>
    <lineage>
        <taxon>Bacteria</taxon>
        <taxon>Pseudomonadati</taxon>
        <taxon>Pseudomonadota</taxon>
        <taxon>Alphaproteobacteria</taxon>
        <taxon>Hyphomicrobiales</taxon>
        <taxon>Rhizobiaceae</taxon>
        <taxon>Rhizobium/Agrobacterium group</taxon>
        <taxon>Rhizobium</taxon>
    </lineage>
</organism>
<evidence type="ECO:0000256" key="2">
    <source>
        <dbReference type="ARBA" id="ARBA00009370"/>
    </source>
</evidence>
<reference evidence="10" key="1">
    <citation type="journal article" date="2015" name="Int. J. Syst. Evol. Microbiol.">
        <title>Rhizobium alvei sp. nov., isolated from a freshwater river.</title>
        <authorList>
            <person name="Sheu S.Y."/>
            <person name="Huang H.W."/>
            <person name="Young C.C."/>
            <person name="Chen W.M."/>
        </authorList>
    </citation>
    <scope>NUCLEOTIDE SEQUENCE</scope>
    <source>
        <strain evidence="10">TNR-22</strain>
    </source>
</reference>
<keyword evidence="11" id="KW-1185">Reference proteome</keyword>
<feature type="domain" description="Peptidase S26" evidence="9">
    <location>
        <begin position="16"/>
        <end position="222"/>
    </location>
</feature>
<dbReference type="PRINTS" id="PR00727">
    <property type="entry name" value="LEADERPTASE"/>
</dbReference>
<protein>
    <recommendedName>
        <fullName evidence="4 7">Signal peptidase I</fullName>
        <ecNumber evidence="3 7">3.4.21.89</ecNumber>
    </recommendedName>
</protein>
<reference evidence="10" key="2">
    <citation type="submission" date="2023-07" db="EMBL/GenBank/DDBJ databases">
        <authorList>
            <person name="Shen H."/>
        </authorList>
    </citation>
    <scope>NUCLEOTIDE SEQUENCE</scope>
    <source>
        <strain evidence="10">TNR-22</strain>
    </source>
</reference>
<comment type="caution">
    <text evidence="10">The sequence shown here is derived from an EMBL/GenBank/DDBJ whole genome shotgun (WGS) entry which is preliminary data.</text>
</comment>
<dbReference type="EC" id="3.4.21.89" evidence="3 7"/>
<gene>
    <name evidence="10" type="primary">lepB</name>
    <name evidence="10" type="ORF">Q4481_06495</name>
</gene>
<dbReference type="InterPro" id="IPR019533">
    <property type="entry name" value="Peptidase_S26"/>
</dbReference>
<accession>A0ABT8YIT1</accession>
<proteinExistence type="inferred from homology"/>
<dbReference type="PROSITE" id="PS00501">
    <property type="entry name" value="SPASE_I_1"/>
    <property type="match status" value="1"/>
</dbReference>
<dbReference type="PROSITE" id="PS00760">
    <property type="entry name" value="SPASE_I_2"/>
    <property type="match status" value="1"/>
</dbReference>